<keyword evidence="3 11" id="KW-0812">Transmembrane</keyword>
<organism evidence="12 13">
    <name type="scientific">Cnephaeus nilssonii</name>
    <name type="common">Northern bat</name>
    <name type="synonym">Eptesicus nilssonii</name>
    <dbReference type="NCBI Taxonomy" id="3371016"/>
    <lineage>
        <taxon>Eukaryota</taxon>
        <taxon>Metazoa</taxon>
        <taxon>Chordata</taxon>
        <taxon>Craniata</taxon>
        <taxon>Vertebrata</taxon>
        <taxon>Euteleostomi</taxon>
        <taxon>Mammalia</taxon>
        <taxon>Eutheria</taxon>
        <taxon>Laurasiatheria</taxon>
        <taxon>Chiroptera</taxon>
        <taxon>Yangochiroptera</taxon>
        <taxon>Vespertilionidae</taxon>
        <taxon>Cnephaeus</taxon>
    </lineage>
</organism>
<keyword evidence="9" id="KW-0325">Glycoprotein</keyword>
<feature type="region of interest" description="Disordered" evidence="10">
    <location>
        <begin position="1"/>
        <end position="23"/>
    </location>
</feature>
<keyword evidence="7" id="KW-1015">Disulfide bond</keyword>
<evidence type="ECO:0000256" key="3">
    <source>
        <dbReference type="ARBA" id="ARBA00022692"/>
    </source>
</evidence>
<dbReference type="AlphaFoldDB" id="A0AA40I1P7"/>
<dbReference type="GO" id="GO:0002769">
    <property type="term" value="P:natural killer cell inhibitory signaling pathway"/>
    <property type="evidence" value="ECO:0007669"/>
    <property type="project" value="TreeGrafter"/>
</dbReference>
<evidence type="ECO:0000256" key="9">
    <source>
        <dbReference type="ARBA" id="ARBA00023180"/>
    </source>
</evidence>
<dbReference type="Proteomes" id="UP001177744">
    <property type="component" value="Unassembled WGS sequence"/>
</dbReference>
<evidence type="ECO:0000256" key="7">
    <source>
        <dbReference type="ARBA" id="ARBA00023157"/>
    </source>
</evidence>
<protein>
    <submittedName>
        <fullName evidence="12">Uncharacterized protein</fullName>
    </submittedName>
</protein>
<evidence type="ECO:0000256" key="6">
    <source>
        <dbReference type="ARBA" id="ARBA00023136"/>
    </source>
</evidence>
<evidence type="ECO:0000313" key="12">
    <source>
        <dbReference type="EMBL" id="KAK1341407.1"/>
    </source>
</evidence>
<evidence type="ECO:0000256" key="10">
    <source>
        <dbReference type="SAM" id="MobiDB-lite"/>
    </source>
</evidence>
<feature type="transmembrane region" description="Helical" evidence="11">
    <location>
        <begin position="192"/>
        <end position="217"/>
    </location>
</feature>
<evidence type="ECO:0000313" key="13">
    <source>
        <dbReference type="Proteomes" id="UP001177744"/>
    </source>
</evidence>
<evidence type="ECO:0000256" key="5">
    <source>
        <dbReference type="ARBA" id="ARBA00022989"/>
    </source>
</evidence>
<reference evidence="12" key="1">
    <citation type="submission" date="2023-06" db="EMBL/GenBank/DDBJ databases">
        <title>Reference genome for the Northern bat (Eptesicus nilssonii), a most northern bat species.</title>
        <authorList>
            <person name="Laine V.N."/>
            <person name="Pulliainen A.T."/>
            <person name="Lilley T.M."/>
        </authorList>
    </citation>
    <scope>NUCLEOTIDE SEQUENCE</scope>
    <source>
        <strain evidence="12">BLF_Eptnil</strain>
        <tissue evidence="12">Kidney</tissue>
    </source>
</reference>
<dbReference type="PANTHER" id="PTHR47647">
    <property type="entry name" value="C-TYPE LECTIN DOMAIN FAMILY 12 MEMBER B"/>
    <property type="match status" value="1"/>
</dbReference>
<sequence length="340" mass="38859">MEDKFDNMSKNQEEMKKNQEEMKNDIAAVKNSIESIKSRLEEAEDRIILEVLAIAIRQEEEIIGIQIGKEEVKLSLFADDMIFPCLPRSPNNSSSCELQWNRTAQGVIGLCFISSVMPEEVTYATLKFPNPSQSKKLLESCSLKRTENHEMPELELNNADENGPKTIESTAELPESRAVRGLPVGHSVPLKVWGPVAFILLMLNLAVLAGLGTLIVMNYQELFSSNRTAYDRQQNIIDQLERNIMLYMDIYKNISSEHFALKNMFENTLKSWKNFTSKYDEYVKKKENDLRFCSCSESCIWHGDSGKNFSSLICDIEKNGNRTQVCVMIYGMPTEISWYC</sequence>
<gene>
    <name evidence="12" type="ORF">QTO34_017813</name>
</gene>
<comment type="subcellular location">
    <subcellularLocation>
        <location evidence="1">Cell membrane</location>
        <topology evidence="1">Single-pass type II membrane protein</topology>
    </subcellularLocation>
</comment>
<name>A0AA40I1P7_CNENI</name>
<dbReference type="GO" id="GO:0030545">
    <property type="term" value="F:signaling receptor regulator activity"/>
    <property type="evidence" value="ECO:0007669"/>
    <property type="project" value="InterPro"/>
</dbReference>
<evidence type="ECO:0000256" key="2">
    <source>
        <dbReference type="ARBA" id="ARBA00022475"/>
    </source>
</evidence>
<evidence type="ECO:0000256" key="1">
    <source>
        <dbReference type="ARBA" id="ARBA00004401"/>
    </source>
</evidence>
<keyword evidence="8" id="KW-0675">Receptor</keyword>
<dbReference type="GO" id="GO:0009897">
    <property type="term" value="C:external side of plasma membrane"/>
    <property type="evidence" value="ECO:0007669"/>
    <property type="project" value="TreeGrafter"/>
</dbReference>
<keyword evidence="13" id="KW-1185">Reference proteome</keyword>
<dbReference type="EMBL" id="JAULJE010000007">
    <property type="protein sequence ID" value="KAK1341407.1"/>
    <property type="molecule type" value="Genomic_DNA"/>
</dbReference>
<accession>A0AA40I1P7</accession>
<keyword evidence="5 11" id="KW-1133">Transmembrane helix</keyword>
<dbReference type="GO" id="GO:0019903">
    <property type="term" value="F:protein phosphatase binding"/>
    <property type="evidence" value="ECO:0007669"/>
    <property type="project" value="TreeGrafter"/>
</dbReference>
<evidence type="ECO:0000256" key="8">
    <source>
        <dbReference type="ARBA" id="ARBA00023170"/>
    </source>
</evidence>
<proteinExistence type="predicted"/>
<dbReference type="InterPro" id="IPR042916">
    <property type="entry name" value="CLEC12A/B"/>
</dbReference>
<evidence type="ECO:0000256" key="11">
    <source>
        <dbReference type="SAM" id="Phobius"/>
    </source>
</evidence>
<keyword evidence="2" id="KW-1003">Cell membrane</keyword>
<dbReference type="PANTHER" id="PTHR47647:SF1">
    <property type="entry name" value="C-TYPE LECTIN DOMAIN FAMILY 12 MEMBER B"/>
    <property type="match status" value="1"/>
</dbReference>
<keyword evidence="4" id="KW-0735">Signal-anchor</keyword>
<evidence type="ECO:0000256" key="4">
    <source>
        <dbReference type="ARBA" id="ARBA00022968"/>
    </source>
</evidence>
<keyword evidence="6 11" id="KW-0472">Membrane</keyword>
<comment type="caution">
    <text evidence="12">The sequence shown here is derived from an EMBL/GenBank/DDBJ whole genome shotgun (WGS) entry which is preliminary data.</text>
</comment>